<evidence type="ECO:0000313" key="1">
    <source>
        <dbReference type="EMBL" id="GAG85307.1"/>
    </source>
</evidence>
<protein>
    <submittedName>
        <fullName evidence="1">Uncharacterized protein</fullName>
    </submittedName>
</protein>
<gene>
    <name evidence="1" type="ORF">S01H4_28433</name>
</gene>
<reference evidence="1" key="1">
    <citation type="journal article" date="2014" name="Front. Microbiol.">
        <title>High frequency of phylogenetically diverse reductive dehalogenase-homologous genes in deep subseafloor sedimentary metagenomes.</title>
        <authorList>
            <person name="Kawai M."/>
            <person name="Futagami T."/>
            <person name="Toyoda A."/>
            <person name="Takaki Y."/>
            <person name="Nishi S."/>
            <person name="Hori S."/>
            <person name="Arai W."/>
            <person name="Tsubouchi T."/>
            <person name="Morono Y."/>
            <person name="Uchiyama I."/>
            <person name="Ito T."/>
            <person name="Fujiyama A."/>
            <person name="Inagaki F."/>
            <person name="Takami H."/>
        </authorList>
    </citation>
    <scope>NUCLEOTIDE SEQUENCE</scope>
    <source>
        <strain evidence="1">Expedition CK06-06</strain>
    </source>
</reference>
<accession>X1BVZ1</accession>
<name>X1BVZ1_9ZZZZ</name>
<proteinExistence type="predicted"/>
<dbReference type="AlphaFoldDB" id="X1BVZ1"/>
<sequence length="51" mass="6057">MEVVERYSLLEGSNPELLDLITERVAVLYDMLYEDEEEEEDISYLDEDVIE</sequence>
<organism evidence="1">
    <name type="scientific">marine sediment metagenome</name>
    <dbReference type="NCBI Taxonomy" id="412755"/>
    <lineage>
        <taxon>unclassified sequences</taxon>
        <taxon>metagenomes</taxon>
        <taxon>ecological metagenomes</taxon>
    </lineage>
</organism>
<dbReference type="EMBL" id="BART01014138">
    <property type="protein sequence ID" value="GAG85307.1"/>
    <property type="molecule type" value="Genomic_DNA"/>
</dbReference>
<comment type="caution">
    <text evidence="1">The sequence shown here is derived from an EMBL/GenBank/DDBJ whole genome shotgun (WGS) entry which is preliminary data.</text>
</comment>